<evidence type="ECO:0000313" key="1">
    <source>
        <dbReference type="EMBL" id="VTP68953.1"/>
    </source>
</evidence>
<sequence length="59" mass="6933">MLTNLADQRLAIRVRHPVLRLDGRLLRDSLFKALFFGHVITLMIRLTSKYHSIMNHFVS</sequence>
<dbReference type="Proteomes" id="UP000310719">
    <property type="component" value="Chromosome"/>
</dbReference>
<evidence type="ECO:0000313" key="2">
    <source>
        <dbReference type="Proteomes" id="UP000310719"/>
    </source>
</evidence>
<gene>
    <name evidence="1" type="ORF">NCTC13032_03843</name>
</gene>
<name>A0A4V6JIQ1_9ENTR</name>
<proteinExistence type="predicted"/>
<organism evidence="1 2">
    <name type="scientific">Leclercia adecarboxylata</name>
    <dbReference type="NCBI Taxonomy" id="83655"/>
    <lineage>
        <taxon>Bacteria</taxon>
        <taxon>Pseudomonadati</taxon>
        <taxon>Pseudomonadota</taxon>
        <taxon>Gammaproteobacteria</taxon>
        <taxon>Enterobacterales</taxon>
        <taxon>Enterobacteriaceae</taxon>
        <taxon>Leclercia</taxon>
    </lineage>
</organism>
<dbReference type="AlphaFoldDB" id="A0A4V6JIQ1"/>
<reference evidence="1 2" key="1">
    <citation type="submission" date="2019-05" db="EMBL/GenBank/DDBJ databases">
        <authorList>
            <consortium name="Pathogen Informatics"/>
        </authorList>
    </citation>
    <scope>NUCLEOTIDE SEQUENCE [LARGE SCALE GENOMIC DNA]</scope>
    <source>
        <strain evidence="1 2">NCTC13032</strain>
    </source>
</reference>
<dbReference type="EMBL" id="LR590464">
    <property type="protein sequence ID" value="VTP68953.1"/>
    <property type="molecule type" value="Genomic_DNA"/>
</dbReference>
<accession>A0A4V6JIQ1</accession>
<protein>
    <submittedName>
        <fullName evidence="1">Uncharacterized protein</fullName>
    </submittedName>
</protein>